<dbReference type="EMBL" id="JAUEDM010000006">
    <property type="protein sequence ID" value="KAK3314555.1"/>
    <property type="molecule type" value="Genomic_DNA"/>
</dbReference>
<proteinExistence type="predicted"/>
<dbReference type="AlphaFoldDB" id="A0AAE0M0M3"/>
<reference evidence="2" key="2">
    <citation type="submission" date="2023-06" db="EMBL/GenBank/DDBJ databases">
        <authorList>
            <consortium name="Lawrence Berkeley National Laboratory"/>
            <person name="Haridas S."/>
            <person name="Hensen N."/>
            <person name="Bonometti L."/>
            <person name="Westerberg I."/>
            <person name="Brannstrom I.O."/>
            <person name="Guillou S."/>
            <person name="Cros-Aarteil S."/>
            <person name="Calhoun S."/>
            <person name="Kuo A."/>
            <person name="Mondo S."/>
            <person name="Pangilinan J."/>
            <person name="Riley R."/>
            <person name="Labutti K."/>
            <person name="Andreopoulos B."/>
            <person name="Lipzen A."/>
            <person name="Chen C."/>
            <person name="Yanf M."/>
            <person name="Daum C."/>
            <person name="Ng V."/>
            <person name="Clum A."/>
            <person name="Steindorff A."/>
            <person name="Ohm R."/>
            <person name="Martin F."/>
            <person name="Silar P."/>
            <person name="Natvig D."/>
            <person name="Lalanne C."/>
            <person name="Gautier V."/>
            <person name="Ament-Velasquez S.L."/>
            <person name="Kruys A."/>
            <person name="Hutchinson M.I."/>
            <person name="Powell A.J."/>
            <person name="Barry K."/>
            <person name="Miller A.N."/>
            <person name="Grigoriev I.V."/>
            <person name="Debuchy R."/>
            <person name="Gladieux P."/>
            <person name="Thoren M.H."/>
            <person name="Johannesson H."/>
        </authorList>
    </citation>
    <scope>NUCLEOTIDE SEQUENCE</scope>
    <source>
        <strain evidence="2">CBS 118394</strain>
    </source>
</reference>
<evidence type="ECO:0000259" key="1">
    <source>
        <dbReference type="Pfam" id="PF18922"/>
    </source>
</evidence>
<dbReference type="Pfam" id="PF18922">
    <property type="entry name" value="DUF5672"/>
    <property type="match status" value="1"/>
</dbReference>
<keyword evidence="3" id="KW-1185">Reference proteome</keyword>
<protein>
    <recommendedName>
        <fullName evidence="1">DUF5672 domain-containing protein</fullName>
    </recommendedName>
</protein>
<comment type="caution">
    <text evidence="2">The sequence shown here is derived from an EMBL/GenBank/DDBJ whole genome shotgun (WGS) entry which is preliminary data.</text>
</comment>
<dbReference type="InterPro" id="IPR043729">
    <property type="entry name" value="DUF5672"/>
</dbReference>
<evidence type="ECO:0000313" key="3">
    <source>
        <dbReference type="Proteomes" id="UP001283341"/>
    </source>
</evidence>
<evidence type="ECO:0000313" key="2">
    <source>
        <dbReference type="EMBL" id="KAK3314555.1"/>
    </source>
</evidence>
<organism evidence="2 3">
    <name type="scientific">Apodospora peruviana</name>
    <dbReference type="NCBI Taxonomy" id="516989"/>
    <lineage>
        <taxon>Eukaryota</taxon>
        <taxon>Fungi</taxon>
        <taxon>Dikarya</taxon>
        <taxon>Ascomycota</taxon>
        <taxon>Pezizomycotina</taxon>
        <taxon>Sordariomycetes</taxon>
        <taxon>Sordariomycetidae</taxon>
        <taxon>Sordariales</taxon>
        <taxon>Lasiosphaeriaceae</taxon>
        <taxon>Apodospora</taxon>
    </lineage>
</organism>
<sequence length="356" mass="39795">MLDIGVSRRHIAAALTLLAFIWLLRFTVFSDGHVAPLLDSEHESDSSLPEPKLNETTNTVTVTTTTTTTAVSTSIPEPTILEVPRKYGQIIDRVATITDTLYTERLIPLILHYHAVLGPEWPIVFFTSNETLVQHIMPPPTNTTTTQGNETIVTTTPAGSAIWRRAVADGRITIRIIPDQFNLTSRNGVNLYLSRPWLWEQLAPATHVLIFQADAMICANSGRTVEDFLEWDMVGAPLHPRIHYYNGGLCLRNRTMIMEILGEGRDWEADTLSGNWTEGGEDIWFSKQMDLRGAHLPSAQEAMLFAAEHPWHIKDSIKPPFGYHKVHKYAAGKMEQIAQWCPEIALAAPGKLEPST</sequence>
<reference evidence="2" key="1">
    <citation type="journal article" date="2023" name="Mol. Phylogenet. Evol.">
        <title>Genome-scale phylogeny and comparative genomics of the fungal order Sordariales.</title>
        <authorList>
            <person name="Hensen N."/>
            <person name="Bonometti L."/>
            <person name="Westerberg I."/>
            <person name="Brannstrom I.O."/>
            <person name="Guillou S."/>
            <person name="Cros-Aarteil S."/>
            <person name="Calhoun S."/>
            <person name="Haridas S."/>
            <person name="Kuo A."/>
            <person name="Mondo S."/>
            <person name="Pangilinan J."/>
            <person name="Riley R."/>
            <person name="LaButti K."/>
            <person name="Andreopoulos B."/>
            <person name="Lipzen A."/>
            <person name="Chen C."/>
            <person name="Yan M."/>
            <person name="Daum C."/>
            <person name="Ng V."/>
            <person name="Clum A."/>
            <person name="Steindorff A."/>
            <person name="Ohm R.A."/>
            <person name="Martin F."/>
            <person name="Silar P."/>
            <person name="Natvig D.O."/>
            <person name="Lalanne C."/>
            <person name="Gautier V."/>
            <person name="Ament-Velasquez S.L."/>
            <person name="Kruys A."/>
            <person name="Hutchinson M.I."/>
            <person name="Powell A.J."/>
            <person name="Barry K."/>
            <person name="Miller A.N."/>
            <person name="Grigoriev I.V."/>
            <person name="Debuchy R."/>
            <person name="Gladieux P."/>
            <person name="Hiltunen Thoren M."/>
            <person name="Johannesson H."/>
        </authorList>
    </citation>
    <scope>NUCLEOTIDE SEQUENCE</scope>
    <source>
        <strain evidence="2">CBS 118394</strain>
    </source>
</reference>
<dbReference type="Proteomes" id="UP001283341">
    <property type="component" value="Unassembled WGS sequence"/>
</dbReference>
<feature type="domain" description="DUF5672" evidence="1">
    <location>
        <begin position="172"/>
        <end position="324"/>
    </location>
</feature>
<gene>
    <name evidence="2" type="ORF">B0H66DRAFT_605502</name>
</gene>
<name>A0AAE0M0M3_9PEZI</name>
<accession>A0AAE0M0M3</accession>